<protein>
    <recommendedName>
        <fullName evidence="3">G-type lysozyme inhibitor</fullName>
    </recommendedName>
</protein>
<name>A0A328P174_9GAMM</name>
<dbReference type="EMBL" id="NFZS01000007">
    <property type="protein sequence ID" value="RAO74412.1"/>
    <property type="molecule type" value="Genomic_DNA"/>
</dbReference>
<comment type="caution">
    <text evidence="1">The sequence shown here is derived from an EMBL/GenBank/DDBJ whole genome shotgun (WGS) entry which is preliminary data.</text>
</comment>
<proteinExistence type="predicted"/>
<accession>A0A328P174</accession>
<evidence type="ECO:0000313" key="1">
    <source>
        <dbReference type="EMBL" id="RAO74412.1"/>
    </source>
</evidence>
<evidence type="ECO:0000313" key="2">
    <source>
        <dbReference type="Proteomes" id="UP000248926"/>
    </source>
</evidence>
<evidence type="ECO:0008006" key="3">
    <source>
        <dbReference type="Google" id="ProtNLM"/>
    </source>
</evidence>
<sequence>MVSMKKRERAWTAVLLFVVVALTGFGSVASERVSFDKGANSATFTAALGEGHDYVLGAKAGQTLTVALQGPSGVYFNVVPPNSQEALVNTSITGDARWSGDVKRDGDYTVRVYQMRSATPQGKNPTFTITLAVR</sequence>
<dbReference type="Gene3D" id="2.60.120.380">
    <property type="match status" value="1"/>
</dbReference>
<keyword evidence="2" id="KW-1185">Reference proteome</keyword>
<gene>
    <name evidence="1" type="ORF">CA260_20235</name>
</gene>
<dbReference type="AlphaFoldDB" id="A0A328P174"/>
<dbReference type="RefSeq" id="WP_111984897.1">
    <property type="nucleotide sequence ID" value="NZ_NFZS01000007.1"/>
</dbReference>
<organism evidence="1 2">
    <name type="scientific">Dyella jiangningensis</name>
    <dbReference type="NCBI Taxonomy" id="1379159"/>
    <lineage>
        <taxon>Bacteria</taxon>
        <taxon>Pseudomonadati</taxon>
        <taxon>Pseudomonadota</taxon>
        <taxon>Gammaproteobacteria</taxon>
        <taxon>Lysobacterales</taxon>
        <taxon>Rhodanobacteraceae</taxon>
        <taxon>Dyella</taxon>
    </lineage>
</organism>
<reference evidence="1 2" key="1">
    <citation type="journal article" date="2018" name="Genet. Mol. Biol.">
        <title>The genome sequence of Dyella jiangningensis FCAV SCS01 from a lignocellulose-decomposing microbial consortium metagenome reveals potential for biotechnological applications.</title>
        <authorList>
            <person name="Desiderato J.G."/>
            <person name="Alvarenga D.O."/>
            <person name="Constancio M.T.L."/>
            <person name="Alves L.M.C."/>
            <person name="Varani A.M."/>
        </authorList>
    </citation>
    <scope>NUCLEOTIDE SEQUENCE [LARGE SCALE GENOMIC DNA]</scope>
    <source>
        <strain evidence="1 2">FCAV SCS01</strain>
    </source>
</reference>
<dbReference type="Proteomes" id="UP000248926">
    <property type="component" value="Unassembled WGS sequence"/>
</dbReference>
<dbReference type="OrthoDB" id="964913at2"/>